<name>A0A944DAV4_DENI1</name>
<evidence type="ECO:0000256" key="2">
    <source>
        <dbReference type="ARBA" id="ARBA00022517"/>
    </source>
</evidence>
<dbReference type="PIRSF" id="PIRSF016183">
    <property type="entry name" value="UCP016183"/>
    <property type="match status" value="1"/>
</dbReference>
<dbReference type="AlphaFoldDB" id="A0A944DAV4"/>
<dbReference type="PANTHER" id="PTHR38101">
    <property type="entry name" value="UPF0307 PROTEIN YJGA"/>
    <property type="match status" value="1"/>
</dbReference>
<comment type="function">
    <text evidence="5">Member of a network of 50S ribosomal subunit biogenesis factors which assembles along the 30S-50S interface, preventing incorrect 23S rRNA structures from forming. Promotes peptidyl transferase center (PTC) maturation.</text>
</comment>
<evidence type="ECO:0000256" key="4">
    <source>
        <dbReference type="ARBA" id="ARBA00022884"/>
    </source>
</evidence>
<dbReference type="GO" id="GO:0005829">
    <property type="term" value="C:cytosol"/>
    <property type="evidence" value="ECO:0007669"/>
    <property type="project" value="TreeGrafter"/>
</dbReference>
<dbReference type="InterPro" id="IPR023153">
    <property type="entry name" value="DarP_sf"/>
</dbReference>
<evidence type="ECO:0000256" key="5">
    <source>
        <dbReference type="HAMAP-Rule" id="MF_00765"/>
    </source>
</evidence>
<keyword evidence="4 5" id="KW-0694">RNA-binding</keyword>
<dbReference type="RefSeq" id="WP_214363311.1">
    <property type="nucleotide sequence ID" value="NZ_JAEKFT010000028.1"/>
</dbReference>
<keyword evidence="1 5" id="KW-0963">Cytoplasm</keyword>
<dbReference type="SUPFAM" id="SSF158710">
    <property type="entry name" value="PSPTO4464-like"/>
    <property type="match status" value="1"/>
</dbReference>
<evidence type="ECO:0000256" key="6">
    <source>
        <dbReference type="SAM" id="MobiDB-lite"/>
    </source>
</evidence>
<dbReference type="GO" id="GO:0043022">
    <property type="term" value="F:ribosome binding"/>
    <property type="evidence" value="ECO:0007669"/>
    <property type="project" value="UniProtKB-UniRule"/>
</dbReference>
<dbReference type="InterPro" id="IPR006839">
    <property type="entry name" value="DarP"/>
</dbReference>
<feature type="region of interest" description="Disordered" evidence="6">
    <location>
        <begin position="1"/>
        <end position="27"/>
    </location>
</feature>
<evidence type="ECO:0000313" key="8">
    <source>
        <dbReference type="Proteomes" id="UP000694660"/>
    </source>
</evidence>
<evidence type="ECO:0000256" key="1">
    <source>
        <dbReference type="ARBA" id="ARBA00022490"/>
    </source>
</evidence>
<keyword evidence="3 5" id="KW-0699">rRNA-binding</keyword>
<sequence>MTDHDPIDLQDDVPEGPSKTRRKKDSDALQRLGAELVALSADRLKKVPLPDNLRDAVRDCQRFKMEARRRQLQYIGKLMRHIDPEPIQAMLDVFNGVSAEEIARQHRIERQRDRLLEDEAMLFELAEQHPGADLQRLRVLRRNALKERETQKPPRAYREIFRILREIDESTNDE</sequence>
<gene>
    <name evidence="5" type="primary">darP</name>
    <name evidence="7" type="ORF">I8J34_19500</name>
</gene>
<organism evidence="7 8">
    <name type="scientific">Denitromonas iodatirespirans</name>
    <dbReference type="NCBI Taxonomy" id="2795389"/>
    <lineage>
        <taxon>Bacteria</taxon>
        <taxon>Pseudomonadati</taxon>
        <taxon>Pseudomonadota</taxon>
        <taxon>Betaproteobacteria</taxon>
        <taxon>Rhodocyclales</taxon>
        <taxon>Zoogloeaceae</taxon>
        <taxon>Denitromonas</taxon>
    </lineage>
</organism>
<comment type="caution">
    <text evidence="7">The sequence shown here is derived from an EMBL/GenBank/DDBJ whole genome shotgun (WGS) entry which is preliminary data.</text>
</comment>
<keyword evidence="8" id="KW-1185">Reference proteome</keyword>
<dbReference type="HAMAP" id="MF_00765">
    <property type="entry name" value="DarP"/>
    <property type="match status" value="1"/>
</dbReference>
<accession>A0A944DAV4</accession>
<dbReference type="CDD" id="cd16331">
    <property type="entry name" value="YjgA-like"/>
    <property type="match status" value="1"/>
</dbReference>
<reference evidence="8" key="1">
    <citation type="journal article" date="2022" name="ISME J.">
        <title>Genetic and phylogenetic analysis of dissimilatory iodate-reducing bacteria identifies potential niches across the world's oceans.</title>
        <authorList>
            <person name="Reyes-Umana V."/>
            <person name="Henning Z."/>
            <person name="Lee K."/>
            <person name="Barnum T.P."/>
            <person name="Coates J.D."/>
        </authorList>
    </citation>
    <scope>NUCLEOTIDE SEQUENCE [LARGE SCALE GENOMIC DNA]</scope>
    <source>
        <strain evidence="8">IR12</strain>
    </source>
</reference>
<comment type="subcellular location">
    <subcellularLocation>
        <location evidence="5">Cytoplasm</location>
    </subcellularLocation>
    <text evidence="5">Associates with late stage pre-50S ribosomal subunits.</text>
</comment>
<dbReference type="Gene3D" id="1.10.60.30">
    <property type="entry name" value="PSPTO4464-like domains"/>
    <property type="match status" value="2"/>
</dbReference>
<dbReference type="EMBL" id="JAEKFT010000028">
    <property type="protein sequence ID" value="MBT0963375.1"/>
    <property type="molecule type" value="Genomic_DNA"/>
</dbReference>
<dbReference type="GO" id="GO:0019843">
    <property type="term" value="F:rRNA binding"/>
    <property type="evidence" value="ECO:0007669"/>
    <property type="project" value="UniProtKB-UniRule"/>
</dbReference>
<comment type="similarity">
    <text evidence="5">Belongs to the DarP family.</text>
</comment>
<evidence type="ECO:0000313" key="7">
    <source>
        <dbReference type="EMBL" id="MBT0963375.1"/>
    </source>
</evidence>
<dbReference type="GO" id="GO:1902626">
    <property type="term" value="P:assembly of large subunit precursor of preribosome"/>
    <property type="evidence" value="ECO:0007669"/>
    <property type="project" value="UniProtKB-UniRule"/>
</dbReference>
<protein>
    <recommendedName>
        <fullName evidence="5">Dual-action ribosomal maturation protein DarP</fullName>
    </recommendedName>
    <alternativeName>
        <fullName evidence="5">Large ribosomal subunit assembly factor DarP</fullName>
    </alternativeName>
</protein>
<proteinExistence type="inferred from homology"/>
<keyword evidence="2 5" id="KW-0690">Ribosome biogenesis</keyword>
<dbReference type="PANTHER" id="PTHR38101:SF1">
    <property type="entry name" value="UPF0307 PROTEIN YJGA"/>
    <property type="match status" value="1"/>
</dbReference>
<dbReference type="Pfam" id="PF04751">
    <property type="entry name" value="DarP"/>
    <property type="match status" value="1"/>
</dbReference>
<dbReference type="NCBIfam" id="NF003593">
    <property type="entry name" value="PRK05255.1-1"/>
    <property type="match status" value="1"/>
</dbReference>
<evidence type="ECO:0000256" key="3">
    <source>
        <dbReference type="ARBA" id="ARBA00022730"/>
    </source>
</evidence>
<dbReference type="Proteomes" id="UP000694660">
    <property type="component" value="Unassembled WGS sequence"/>
</dbReference>